<gene>
    <name evidence="3" type="ORF">ACHAXA_001055</name>
</gene>
<protein>
    <submittedName>
        <fullName evidence="3">Uncharacterized protein</fullName>
    </submittedName>
</protein>
<keyword evidence="4" id="KW-1185">Reference proteome</keyword>
<comment type="caution">
    <text evidence="3">The sequence shown here is derived from an EMBL/GenBank/DDBJ whole genome shotgun (WGS) entry which is preliminary data.</text>
</comment>
<feature type="transmembrane region" description="Helical" evidence="2">
    <location>
        <begin position="113"/>
        <end position="133"/>
    </location>
</feature>
<organism evidence="3 4">
    <name type="scientific">Cyclostephanos tholiformis</name>
    <dbReference type="NCBI Taxonomy" id="382380"/>
    <lineage>
        <taxon>Eukaryota</taxon>
        <taxon>Sar</taxon>
        <taxon>Stramenopiles</taxon>
        <taxon>Ochrophyta</taxon>
        <taxon>Bacillariophyta</taxon>
        <taxon>Coscinodiscophyceae</taxon>
        <taxon>Thalassiosirophycidae</taxon>
        <taxon>Stephanodiscales</taxon>
        <taxon>Stephanodiscaceae</taxon>
        <taxon>Cyclostephanos</taxon>
    </lineage>
</organism>
<sequence>MKYYNKDTMMPAIANSLILVLASTQLYSSASFHIPTTLTIASLPTKDTNARPPPTRAKSVSTALDGLFDGWGDGTETAESSSSSVIEIPPELRDEIVRAEANTPAAKGRRQRIVVYFLLTIMGITLAFFNAFLSDLRYGDGAPSADLSYYGFGWVQDNFLTSFLLMNKIGGAMGLLGAGLSGTLAEVEIRSKKESIEKIWAEMQRRQSLKQSPSSSSGSKKRRRSLAKSSSSSRKDMTGRQKKRLSALEELMDESESEILREDVGENFQQSGNSTDKMTDDANAVMVKEDYNNDEGIFDSIVGFYKKADSIAASQALLLNKELEDRGILEKITDETGLKVVGKVSAPKQNTRDELD</sequence>
<keyword evidence="2" id="KW-0472">Membrane</keyword>
<dbReference type="EMBL" id="JALLPB020000313">
    <property type="protein sequence ID" value="KAL3810666.1"/>
    <property type="molecule type" value="Genomic_DNA"/>
</dbReference>
<dbReference type="AlphaFoldDB" id="A0ABD3RGE8"/>
<dbReference type="Proteomes" id="UP001530377">
    <property type="component" value="Unassembled WGS sequence"/>
</dbReference>
<evidence type="ECO:0000256" key="1">
    <source>
        <dbReference type="SAM" id="MobiDB-lite"/>
    </source>
</evidence>
<feature type="compositionally biased region" description="Low complexity" evidence="1">
    <location>
        <begin position="209"/>
        <end position="218"/>
    </location>
</feature>
<evidence type="ECO:0000313" key="4">
    <source>
        <dbReference type="Proteomes" id="UP001530377"/>
    </source>
</evidence>
<reference evidence="3 4" key="1">
    <citation type="submission" date="2024-10" db="EMBL/GenBank/DDBJ databases">
        <title>Updated reference genomes for cyclostephanoid diatoms.</title>
        <authorList>
            <person name="Roberts W.R."/>
            <person name="Alverson A.J."/>
        </authorList>
    </citation>
    <scope>NUCLEOTIDE SEQUENCE [LARGE SCALE GENOMIC DNA]</scope>
    <source>
        <strain evidence="3 4">AJA228-03</strain>
    </source>
</reference>
<keyword evidence="2" id="KW-1133">Transmembrane helix</keyword>
<keyword evidence="2" id="KW-0812">Transmembrane</keyword>
<evidence type="ECO:0000313" key="3">
    <source>
        <dbReference type="EMBL" id="KAL3810666.1"/>
    </source>
</evidence>
<proteinExistence type="predicted"/>
<feature type="region of interest" description="Disordered" evidence="1">
    <location>
        <begin position="204"/>
        <end position="245"/>
    </location>
</feature>
<name>A0ABD3RGE8_9STRA</name>
<accession>A0ABD3RGE8</accession>
<evidence type="ECO:0000256" key="2">
    <source>
        <dbReference type="SAM" id="Phobius"/>
    </source>
</evidence>